<feature type="transmembrane region" description="Helical" evidence="6">
    <location>
        <begin position="230"/>
        <end position="251"/>
    </location>
</feature>
<evidence type="ECO:0000256" key="4">
    <source>
        <dbReference type="ARBA" id="ARBA00022989"/>
    </source>
</evidence>
<dbReference type="PROSITE" id="PS50850">
    <property type="entry name" value="MFS"/>
    <property type="match status" value="1"/>
</dbReference>
<evidence type="ECO:0000313" key="9">
    <source>
        <dbReference type="Proteomes" id="UP000027931"/>
    </source>
</evidence>
<dbReference type="OrthoDB" id="6360at2"/>
<dbReference type="PANTHER" id="PTHR11662:SF399">
    <property type="entry name" value="FI19708P1-RELATED"/>
    <property type="match status" value="1"/>
</dbReference>
<sequence>MKPRGKKRWGIAVILFLGILVNYFDRTNMSVATKPMMSEYHLTTVQWGWIMSTFAWTYALMQIPIGAMLDKIGVKWLMRVATIIWTIATLLTSVVSGLGLIILSRLLLGIGEAPAFPSSSKATGYWFPIRERGVATATFDAAAKFSNVIGAPIVAWAVTQWGWQGGFYLTAALSCIYAVIYWVWYRDPKEHPTLTQEERQYIEEGGAQQEGAAEGGVWKNFGFLLTQRKVWGLTLGFAAYGYTFYLFLTWLPGYLQNQMHMTVLKSATYTAIPWLIATITDFFIGGFLVDKLVNRGFDQSKVRKTLFIIGLLLGLAVGGAAFTDNPNVAIIYISIALGGLAFAAPIGWSIPALIAPKGTVGMVGSIMNLVNNVMGILAPVITGYLAVSGSFASGFKVAAVVLVIGIVAFGLLMGPIEKIRSPYETK</sequence>
<feature type="transmembrane region" description="Helical" evidence="6">
    <location>
        <begin position="305"/>
        <end position="323"/>
    </location>
</feature>
<feature type="transmembrane region" description="Helical" evidence="6">
    <location>
        <begin position="329"/>
        <end position="354"/>
    </location>
</feature>
<gene>
    <name evidence="8" type="ORF">EL26_13650</name>
</gene>
<dbReference type="Proteomes" id="UP000027931">
    <property type="component" value="Unassembled WGS sequence"/>
</dbReference>
<keyword evidence="3 6" id="KW-0812">Transmembrane</keyword>
<proteinExistence type="predicted"/>
<comment type="subcellular location">
    <subcellularLocation>
        <location evidence="1">Cell membrane</location>
        <topology evidence="1">Multi-pass membrane protein</topology>
    </subcellularLocation>
</comment>
<organism evidence="8 9">
    <name type="scientific">Tumebacillus flagellatus</name>
    <dbReference type="NCBI Taxonomy" id="1157490"/>
    <lineage>
        <taxon>Bacteria</taxon>
        <taxon>Bacillati</taxon>
        <taxon>Bacillota</taxon>
        <taxon>Bacilli</taxon>
        <taxon>Bacillales</taxon>
        <taxon>Alicyclobacillaceae</taxon>
        <taxon>Tumebacillus</taxon>
    </lineage>
</organism>
<dbReference type="SUPFAM" id="SSF103473">
    <property type="entry name" value="MFS general substrate transporter"/>
    <property type="match status" value="1"/>
</dbReference>
<dbReference type="Gene3D" id="1.20.1250.20">
    <property type="entry name" value="MFS general substrate transporter like domains"/>
    <property type="match status" value="2"/>
</dbReference>
<protein>
    <submittedName>
        <fullName evidence="8">MFS transporter</fullName>
    </submittedName>
</protein>
<dbReference type="PANTHER" id="PTHR11662">
    <property type="entry name" value="SOLUTE CARRIER FAMILY 17"/>
    <property type="match status" value="1"/>
</dbReference>
<evidence type="ECO:0000313" key="8">
    <source>
        <dbReference type="EMBL" id="KEO82788.1"/>
    </source>
</evidence>
<feature type="transmembrane region" description="Helical" evidence="6">
    <location>
        <begin position="393"/>
        <end position="416"/>
    </location>
</feature>
<dbReference type="InterPro" id="IPR036259">
    <property type="entry name" value="MFS_trans_sf"/>
</dbReference>
<evidence type="ECO:0000256" key="6">
    <source>
        <dbReference type="SAM" id="Phobius"/>
    </source>
</evidence>
<dbReference type="GO" id="GO:0022857">
    <property type="term" value="F:transmembrane transporter activity"/>
    <property type="evidence" value="ECO:0007669"/>
    <property type="project" value="InterPro"/>
</dbReference>
<evidence type="ECO:0000256" key="1">
    <source>
        <dbReference type="ARBA" id="ARBA00004651"/>
    </source>
</evidence>
<dbReference type="GO" id="GO:0005886">
    <property type="term" value="C:plasma membrane"/>
    <property type="evidence" value="ECO:0007669"/>
    <property type="project" value="UniProtKB-SubCell"/>
</dbReference>
<dbReference type="STRING" id="1157490.EL26_13650"/>
<dbReference type="InterPro" id="IPR050382">
    <property type="entry name" value="MFS_Na/Anion_cotransporter"/>
</dbReference>
<keyword evidence="4 6" id="KW-1133">Transmembrane helix</keyword>
<name>A0A074LSL1_9BACL</name>
<dbReference type="eggNOG" id="COG2271">
    <property type="taxonomic scope" value="Bacteria"/>
</dbReference>
<keyword evidence="5 6" id="KW-0472">Membrane</keyword>
<feature type="transmembrane region" description="Helical" evidence="6">
    <location>
        <begin position="166"/>
        <end position="184"/>
    </location>
</feature>
<keyword evidence="2" id="KW-0813">Transport</keyword>
<dbReference type="Pfam" id="PF07690">
    <property type="entry name" value="MFS_1"/>
    <property type="match status" value="1"/>
</dbReference>
<evidence type="ECO:0000256" key="2">
    <source>
        <dbReference type="ARBA" id="ARBA00022448"/>
    </source>
</evidence>
<dbReference type="AlphaFoldDB" id="A0A074LSL1"/>
<reference evidence="8 9" key="1">
    <citation type="journal article" date="2013" name="Int. J. Syst. Evol. Microbiol.">
        <title>Tumebacillus flagellatus sp. nov., an alpha-amylase/pullulanase-producing bacterium isolated from cassava wastewater.</title>
        <authorList>
            <person name="Wang Q."/>
            <person name="Xie N."/>
            <person name="Qin Y."/>
            <person name="Shen N."/>
            <person name="Zhu J."/>
            <person name="Mi H."/>
            <person name="Huang R."/>
        </authorList>
    </citation>
    <scope>NUCLEOTIDE SEQUENCE [LARGE SCALE GENOMIC DNA]</scope>
    <source>
        <strain evidence="8 9">GST4</strain>
    </source>
</reference>
<dbReference type="InterPro" id="IPR020846">
    <property type="entry name" value="MFS_dom"/>
</dbReference>
<dbReference type="InterPro" id="IPR011701">
    <property type="entry name" value="MFS"/>
</dbReference>
<feature type="transmembrane region" description="Helical" evidence="6">
    <location>
        <begin position="44"/>
        <end position="61"/>
    </location>
</feature>
<dbReference type="EMBL" id="JMIR01000018">
    <property type="protein sequence ID" value="KEO82788.1"/>
    <property type="molecule type" value="Genomic_DNA"/>
</dbReference>
<comment type="caution">
    <text evidence="8">The sequence shown here is derived from an EMBL/GenBank/DDBJ whole genome shotgun (WGS) entry which is preliminary data.</text>
</comment>
<feature type="transmembrane region" description="Helical" evidence="6">
    <location>
        <begin position="366"/>
        <end position="387"/>
    </location>
</feature>
<feature type="transmembrane region" description="Helical" evidence="6">
    <location>
        <begin position="82"/>
        <end position="108"/>
    </location>
</feature>
<feature type="transmembrane region" description="Helical" evidence="6">
    <location>
        <begin position="7"/>
        <end position="24"/>
    </location>
</feature>
<keyword evidence="9" id="KW-1185">Reference proteome</keyword>
<evidence type="ECO:0000256" key="5">
    <source>
        <dbReference type="ARBA" id="ARBA00023136"/>
    </source>
</evidence>
<accession>A0A074LSL1</accession>
<dbReference type="RefSeq" id="WP_038089440.1">
    <property type="nucleotide sequence ID" value="NZ_JMIR01000018.1"/>
</dbReference>
<feature type="transmembrane region" description="Helical" evidence="6">
    <location>
        <begin position="271"/>
        <end position="293"/>
    </location>
</feature>
<evidence type="ECO:0000256" key="3">
    <source>
        <dbReference type="ARBA" id="ARBA00022692"/>
    </source>
</evidence>
<evidence type="ECO:0000259" key="7">
    <source>
        <dbReference type="PROSITE" id="PS50850"/>
    </source>
</evidence>
<feature type="domain" description="Major facilitator superfamily (MFS) profile" evidence="7">
    <location>
        <begin position="11"/>
        <end position="417"/>
    </location>
</feature>
<dbReference type="CDD" id="cd17319">
    <property type="entry name" value="MFS_ExuT_GudP_like"/>
    <property type="match status" value="1"/>
</dbReference>